<organism evidence="1 2">
    <name type="scientific">Prolemur simus</name>
    <name type="common">Greater bamboo lemur</name>
    <name type="synonym">Hapalemur simus</name>
    <dbReference type="NCBI Taxonomy" id="1328070"/>
    <lineage>
        <taxon>Eukaryota</taxon>
        <taxon>Metazoa</taxon>
        <taxon>Chordata</taxon>
        <taxon>Craniata</taxon>
        <taxon>Vertebrata</taxon>
        <taxon>Euteleostomi</taxon>
        <taxon>Mammalia</taxon>
        <taxon>Eutheria</taxon>
        <taxon>Euarchontoglires</taxon>
        <taxon>Primates</taxon>
        <taxon>Strepsirrhini</taxon>
        <taxon>Lemuriformes</taxon>
        <taxon>Lemuridae</taxon>
        <taxon>Prolemur</taxon>
    </lineage>
</organism>
<dbReference type="Proteomes" id="UP000694414">
    <property type="component" value="Unplaced"/>
</dbReference>
<keyword evidence="2" id="KW-1185">Reference proteome</keyword>
<reference evidence="1" key="2">
    <citation type="submission" date="2025-09" db="UniProtKB">
        <authorList>
            <consortium name="Ensembl"/>
        </authorList>
    </citation>
    <scope>IDENTIFICATION</scope>
</reference>
<proteinExistence type="predicted"/>
<evidence type="ECO:0000313" key="1">
    <source>
        <dbReference type="Ensembl" id="ENSPSMP00000005853.1"/>
    </source>
</evidence>
<evidence type="ECO:0000313" key="2">
    <source>
        <dbReference type="Proteomes" id="UP000694414"/>
    </source>
</evidence>
<protein>
    <submittedName>
        <fullName evidence="1">Uncharacterized protein</fullName>
    </submittedName>
</protein>
<reference evidence="1" key="1">
    <citation type="submission" date="2025-08" db="UniProtKB">
        <authorList>
            <consortium name="Ensembl"/>
        </authorList>
    </citation>
    <scope>IDENTIFICATION</scope>
</reference>
<accession>A0A8C8YV84</accession>
<dbReference type="AlphaFoldDB" id="A0A8C8YV84"/>
<name>A0A8C8YV84_PROSS</name>
<dbReference type="Ensembl" id="ENSPSMT00000006950.1">
    <property type="protein sequence ID" value="ENSPSMP00000005853.1"/>
    <property type="gene ID" value="ENSPSMG00000004450.1"/>
</dbReference>
<sequence>VDDTSLFGVQYDHARSRGPGSWTFSLSLFSFFFNRVSVCHPGWSAVVQSQLPAASNSWAQAILPPRPPG</sequence>